<dbReference type="NCBIfam" id="TIGR00229">
    <property type="entry name" value="sensory_box"/>
    <property type="match status" value="1"/>
</dbReference>
<dbReference type="InterPro" id="IPR000014">
    <property type="entry name" value="PAS"/>
</dbReference>
<proteinExistence type="predicted"/>
<reference evidence="5" key="1">
    <citation type="journal article" date="2019" name="Int. J. Syst. Evol. Microbiol.">
        <title>The Global Catalogue of Microorganisms (GCM) 10K type strain sequencing project: providing services to taxonomists for standard genome sequencing and annotation.</title>
        <authorList>
            <consortium name="The Broad Institute Genomics Platform"/>
            <consortium name="The Broad Institute Genome Sequencing Center for Infectious Disease"/>
            <person name="Wu L."/>
            <person name="Ma J."/>
        </authorList>
    </citation>
    <scope>NUCLEOTIDE SEQUENCE [LARGE SCALE GENOMIC DNA]</scope>
    <source>
        <strain evidence="5">JCM 31319</strain>
    </source>
</reference>
<dbReference type="PROSITE" id="PS50112">
    <property type="entry name" value="PAS"/>
    <property type="match status" value="1"/>
</dbReference>
<dbReference type="EMBL" id="JBHTLD010000006">
    <property type="protein sequence ID" value="MFD1184849.1"/>
    <property type="molecule type" value="Genomic_DNA"/>
</dbReference>
<comment type="caution">
    <text evidence="4">The sequence shown here is derived from an EMBL/GenBank/DDBJ whole genome shotgun (WGS) entry which is preliminary data.</text>
</comment>
<protein>
    <recommendedName>
        <fullName evidence="2">histidine kinase</fullName>
        <ecNumber evidence="2">2.7.13.3</ecNumber>
    </recommendedName>
</protein>
<organism evidence="4 5">
    <name type="scientific">Pontibacter rugosus</name>
    <dbReference type="NCBI Taxonomy" id="1745966"/>
    <lineage>
        <taxon>Bacteria</taxon>
        <taxon>Pseudomonadati</taxon>
        <taxon>Bacteroidota</taxon>
        <taxon>Cytophagia</taxon>
        <taxon>Cytophagales</taxon>
        <taxon>Hymenobacteraceae</taxon>
        <taxon>Pontibacter</taxon>
    </lineage>
</organism>
<feature type="domain" description="PAS" evidence="3">
    <location>
        <begin position="8"/>
        <end position="59"/>
    </location>
</feature>
<gene>
    <name evidence="4" type="ORF">ACFQ2O_01435</name>
</gene>
<sequence>MEKEPGDDLMDYKFLYDTAPCGLLTFKMNGQIIYANQTLLKWLGVNDEEIAAKKMTDFLDKAGVMYYELFVQPILKMHKEVKEINLNIQTSKGAFSCLFNGVAVDSKAGEGEIIHAIIFKVEDRQKYEKELLLRRNKAEEDNKLKSKALREVSFDQSHLVRAPLANILGLVSMLEKAIHKDHEAHRFITMLQQSASKLDNQIKSIVNKANLKP</sequence>
<evidence type="ECO:0000256" key="1">
    <source>
        <dbReference type="ARBA" id="ARBA00000085"/>
    </source>
</evidence>
<evidence type="ECO:0000313" key="4">
    <source>
        <dbReference type="EMBL" id="MFD1184849.1"/>
    </source>
</evidence>
<comment type="catalytic activity">
    <reaction evidence="1">
        <text>ATP + protein L-histidine = ADP + protein N-phospho-L-histidine.</text>
        <dbReference type="EC" id="2.7.13.3"/>
    </reaction>
</comment>
<dbReference type="InterPro" id="IPR003661">
    <property type="entry name" value="HisK_dim/P_dom"/>
</dbReference>
<dbReference type="Proteomes" id="UP001597094">
    <property type="component" value="Unassembled WGS sequence"/>
</dbReference>
<dbReference type="Gene3D" id="3.30.450.20">
    <property type="entry name" value="PAS domain"/>
    <property type="match status" value="1"/>
</dbReference>
<evidence type="ECO:0000313" key="5">
    <source>
        <dbReference type="Proteomes" id="UP001597094"/>
    </source>
</evidence>
<dbReference type="InterPro" id="IPR035965">
    <property type="entry name" value="PAS-like_dom_sf"/>
</dbReference>
<dbReference type="SUPFAM" id="SSF55785">
    <property type="entry name" value="PYP-like sensor domain (PAS domain)"/>
    <property type="match status" value="1"/>
</dbReference>
<name>A0ABW3SJ41_9BACT</name>
<dbReference type="SUPFAM" id="SSF47384">
    <property type="entry name" value="Homodimeric domain of signal transducing histidine kinase"/>
    <property type="match status" value="1"/>
</dbReference>
<keyword evidence="5" id="KW-1185">Reference proteome</keyword>
<accession>A0ABW3SJ41</accession>
<dbReference type="InterPro" id="IPR036097">
    <property type="entry name" value="HisK_dim/P_sf"/>
</dbReference>
<dbReference type="Pfam" id="PF13426">
    <property type="entry name" value="PAS_9"/>
    <property type="match status" value="1"/>
</dbReference>
<dbReference type="Gene3D" id="1.10.287.130">
    <property type="match status" value="1"/>
</dbReference>
<dbReference type="RefSeq" id="WP_377522333.1">
    <property type="nucleotide sequence ID" value="NZ_JBHTLD010000006.1"/>
</dbReference>
<dbReference type="CDD" id="cd00082">
    <property type="entry name" value="HisKA"/>
    <property type="match status" value="1"/>
</dbReference>
<dbReference type="EC" id="2.7.13.3" evidence="2"/>
<evidence type="ECO:0000256" key="2">
    <source>
        <dbReference type="ARBA" id="ARBA00012438"/>
    </source>
</evidence>
<evidence type="ECO:0000259" key="3">
    <source>
        <dbReference type="PROSITE" id="PS50112"/>
    </source>
</evidence>